<dbReference type="InterPro" id="IPR007236">
    <property type="entry name" value="SlyX"/>
</dbReference>
<dbReference type="AlphaFoldDB" id="A0A198X0T7"/>
<accession>A0A198X0T7</accession>
<protein>
    <submittedName>
        <fullName evidence="2">Uncharacterized protein</fullName>
    </submittedName>
</protein>
<proteinExistence type="predicted"/>
<comment type="caution">
    <text evidence="2">The sequence shown here is derived from an EMBL/GenBank/DDBJ whole genome shotgun (WGS) entry which is preliminary data.</text>
</comment>
<organism evidence="2 3">
    <name type="scientific">Moraxella catarrhalis</name>
    <name type="common">Branhamella catarrhalis</name>
    <dbReference type="NCBI Taxonomy" id="480"/>
    <lineage>
        <taxon>Bacteria</taxon>
        <taxon>Pseudomonadati</taxon>
        <taxon>Pseudomonadota</taxon>
        <taxon>Gammaproteobacteria</taxon>
        <taxon>Moraxellales</taxon>
        <taxon>Moraxellaceae</taxon>
        <taxon>Moraxella</taxon>
    </lineage>
</organism>
<evidence type="ECO:0000256" key="1">
    <source>
        <dbReference type="SAM" id="Coils"/>
    </source>
</evidence>
<reference evidence="2 3" key="1">
    <citation type="journal article" date="2016" name="Genome Biol. Evol.">
        <title>Comparative Genomic Analyses of the Moraxella catarrhalis Serosensitive and Seroresistant Lineages Demonstrate Their Independent Evolution.</title>
        <authorList>
            <person name="Earl J.P."/>
            <person name="de Vries S.P."/>
            <person name="Ahmed A."/>
            <person name="Powell E."/>
            <person name="Schultz M.P."/>
            <person name="Hermans P.W."/>
            <person name="Hill D.J."/>
            <person name="Zhou Z."/>
            <person name="Constantinidou C.I."/>
            <person name="Hu F.Z."/>
            <person name="Bootsma H.J."/>
            <person name="Ehrlich G.D."/>
        </authorList>
    </citation>
    <scope>NUCLEOTIDE SEQUENCE [LARGE SCALE GENOMIC DNA]</scope>
    <source>
        <strain evidence="2 3">F23</strain>
    </source>
</reference>
<dbReference type="PANTHER" id="PTHR36508:SF1">
    <property type="entry name" value="PROTEIN SLYX"/>
    <property type="match status" value="1"/>
</dbReference>
<feature type="coiled-coil region" evidence="1">
    <location>
        <begin position="26"/>
        <end position="60"/>
    </location>
</feature>
<dbReference type="Pfam" id="PF04102">
    <property type="entry name" value="SlyX"/>
    <property type="match status" value="1"/>
</dbReference>
<gene>
    <name evidence="2" type="ORF">AO370_0684</name>
</gene>
<name>A0A198X0T7_MORCA</name>
<dbReference type="PANTHER" id="PTHR36508">
    <property type="entry name" value="PROTEIN SLYX"/>
    <property type="match status" value="1"/>
</dbReference>
<dbReference type="OrthoDB" id="6703068at2"/>
<dbReference type="RefSeq" id="WP_064602825.1">
    <property type="nucleotide sequence ID" value="NZ_JAABLA010000005.1"/>
</dbReference>
<evidence type="ECO:0000313" key="2">
    <source>
        <dbReference type="EMBL" id="OAV26270.1"/>
    </source>
</evidence>
<dbReference type="EMBL" id="LXHQ01000022">
    <property type="protein sequence ID" value="OAV26270.1"/>
    <property type="molecule type" value="Genomic_DNA"/>
</dbReference>
<evidence type="ECO:0000313" key="3">
    <source>
        <dbReference type="Proteomes" id="UP000078295"/>
    </source>
</evidence>
<sequence>MPDVLFTKDFALIDLQTRISFLEDTCDELSKIIARQDRDLRDLQDQLKLMYQHIQAKQDDVGIAAFDLLADRPPHY</sequence>
<keyword evidence="1" id="KW-0175">Coiled coil</keyword>
<dbReference type="Gene3D" id="1.20.5.300">
    <property type="match status" value="1"/>
</dbReference>
<dbReference type="Proteomes" id="UP000078295">
    <property type="component" value="Unassembled WGS sequence"/>
</dbReference>